<dbReference type="EMBL" id="GGEC01089398">
    <property type="protein sequence ID" value="MBX69882.1"/>
    <property type="molecule type" value="Transcribed_RNA"/>
</dbReference>
<protein>
    <submittedName>
        <fullName evidence="1">Uncharacterized protein</fullName>
    </submittedName>
</protein>
<dbReference type="AlphaFoldDB" id="A0A2P2QS79"/>
<name>A0A2P2QS79_RHIMU</name>
<evidence type="ECO:0000313" key="1">
    <source>
        <dbReference type="EMBL" id="MBX69882.1"/>
    </source>
</evidence>
<proteinExistence type="predicted"/>
<sequence>MRRRKGRDLWPFFFFFPRNK</sequence>
<accession>A0A2P2QS79</accession>
<organism evidence="1">
    <name type="scientific">Rhizophora mucronata</name>
    <name type="common">Asiatic mangrove</name>
    <dbReference type="NCBI Taxonomy" id="61149"/>
    <lineage>
        <taxon>Eukaryota</taxon>
        <taxon>Viridiplantae</taxon>
        <taxon>Streptophyta</taxon>
        <taxon>Embryophyta</taxon>
        <taxon>Tracheophyta</taxon>
        <taxon>Spermatophyta</taxon>
        <taxon>Magnoliopsida</taxon>
        <taxon>eudicotyledons</taxon>
        <taxon>Gunneridae</taxon>
        <taxon>Pentapetalae</taxon>
        <taxon>rosids</taxon>
        <taxon>fabids</taxon>
        <taxon>Malpighiales</taxon>
        <taxon>Rhizophoraceae</taxon>
        <taxon>Rhizophora</taxon>
    </lineage>
</organism>
<reference evidence="1" key="1">
    <citation type="submission" date="2018-02" db="EMBL/GenBank/DDBJ databases">
        <title>Rhizophora mucronata_Transcriptome.</title>
        <authorList>
            <person name="Meera S.P."/>
            <person name="Sreeshan A."/>
            <person name="Augustine A."/>
        </authorList>
    </citation>
    <scope>NUCLEOTIDE SEQUENCE</scope>
    <source>
        <tissue evidence="1">Leaf</tissue>
    </source>
</reference>